<evidence type="ECO:0000313" key="2">
    <source>
        <dbReference type="Proteomes" id="UP001055879"/>
    </source>
</evidence>
<protein>
    <submittedName>
        <fullName evidence="1">Uncharacterized protein</fullName>
    </submittedName>
</protein>
<dbReference type="EMBL" id="CM042058">
    <property type="protein sequence ID" value="KAI3684122.1"/>
    <property type="molecule type" value="Genomic_DNA"/>
</dbReference>
<evidence type="ECO:0000313" key="1">
    <source>
        <dbReference type="EMBL" id="KAI3684122.1"/>
    </source>
</evidence>
<accession>A0ACB8YF18</accession>
<name>A0ACB8YF18_ARCLA</name>
<keyword evidence="2" id="KW-1185">Reference proteome</keyword>
<dbReference type="Proteomes" id="UP001055879">
    <property type="component" value="Linkage Group LG12"/>
</dbReference>
<gene>
    <name evidence="1" type="ORF">L6452_33341</name>
</gene>
<reference evidence="1 2" key="2">
    <citation type="journal article" date="2022" name="Mol. Ecol. Resour.">
        <title>The genomes of chicory, endive, great burdock and yacon provide insights into Asteraceae paleo-polyploidization history and plant inulin production.</title>
        <authorList>
            <person name="Fan W."/>
            <person name="Wang S."/>
            <person name="Wang H."/>
            <person name="Wang A."/>
            <person name="Jiang F."/>
            <person name="Liu H."/>
            <person name="Zhao H."/>
            <person name="Xu D."/>
            <person name="Zhang Y."/>
        </authorList>
    </citation>
    <scope>NUCLEOTIDE SEQUENCE [LARGE SCALE GENOMIC DNA]</scope>
    <source>
        <strain evidence="2">cv. Niubang</strain>
    </source>
</reference>
<organism evidence="1 2">
    <name type="scientific">Arctium lappa</name>
    <name type="common">Greater burdock</name>
    <name type="synonym">Lappa major</name>
    <dbReference type="NCBI Taxonomy" id="4217"/>
    <lineage>
        <taxon>Eukaryota</taxon>
        <taxon>Viridiplantae</taxon>
        <taxon>Streptophyta</taxon>
        <taxon>Embryophyta</taxon>
        <taxon>Tracheophyta</taxon>
        <taxon>Spermatophyta</taxon>
        <taxon>Magnoliopsida</taxon>
        <taxon>eudicotyledons</taxon>
        <taxon>Gunneridae</taxon>
        <taxon>Pentapetalae</taxon>
        <taxon>asterids</taxon>
        <taxon>campanulids</taxon>
        <taxon>Asterales</taxon>
        <taxon>Asteraceae</taxon>
        <taxon>Carduoideae</taxon>
        <taxon>Cardueae</taxon>
        <taxon>Arctiinae</taxon>
        <taxon>Arctium</taxon>
    </lineage>
</organism>
<reference evidence="2" key="1">
    <citation type="journal article" date="2022" name="Mol. Ecol. Resour.">
        <title>The genomes of chicory, endive, great burdock and yacon provide insights into Asteraceae palaeo-polyploidization history and plant inulin production.</title>
        <authorList>
            <person name="Fan W."/>
            <person name="Wang S."/>
            <person name="Wang H."/>
            <person name="Wang A."/>
            <person name="Jiang F."/>
            <person name="Liu H."/>
            <person name="Zhao H."/>
            <person name="Xu D."/>
            <person name="Zhang Y."/>
        </authorList>
    </citation>
    <scope>NUCLEOTIDE SEQUENCE [LARGE SCALE GENOMIC DNA]</scope>
    <source>
        <strain evidence="2">cv. Niubang</strain>
    </source>
</reference>
<proteinExistence type="predicted"/>
<comment type="caution">
    <text evidence="1">The sequence shown here is derived from an EMBL/GenBank/DDBJ whole genome shotgun (WGS) entry which is preliminary data.</text>
</comment>
<sequence>MFHHVQRTAKHTCCMLSVLCGRNSINFQGNGLRYPFPGISSSGLLEVQILNNPSQNEFYKVLDLLQPNIVYLQGQRLPNNEVGSLVWEGADLCTAEDISGLFASYLPTTVYLEFPNGEEVAEALHSKGIPYVIYWKHTFSCYAACHFRHALFSVVQSSSSHTWDAFQLAHSSFRLYCVRNNLVTSCSSHKGDNKLGPCLLGDPPKINVPPPAASGEDEDDESYPEDLPAIHIFDDDVNLRFLVCGSPSMLDASLLGPLQDGLNALLSIEMRGSKLHKNHNRVSALPPPLQAATFSRGVVTMRCDISTCSSAHISLLVSSSAQTCFDDQLLENHIKSEAIERNQLVHMLQNADKSKPPLSEPRGSASIACGVTVFEVSLKLPVWASQVLRQLAPNISYRSLAALGIASVQGLAVASFQKDDATRLLFFCRRPENNVHLNINIPPTPTWMRQPSPKRKRFCTNQEMSLGIPNNHLIPEHQHAPRQEGQEQNGMGSANGYVVTRKKLRVAAMRPIPHIRCQKRLAFAGISEASGHGFRGEVNTNYFNAPSTKHSSAGLGPVTVRKSLSSCQAKQLNPLPLKKHGCDRSPLHVCAEGEFLKDVMQFLILRGHNHLIPRGGVAEFPDVVLNSKPLDLFNLYREVVSRGGFHVGNGINWKGQVFSRMRNHTFTNRMTGVGNTLKRHYENYLLEYELAHDDVDGECCLLCHSNVGGDWVKCEVCGEWAHFGCDRRQGLGAFKDYAKTDGLEYVCPQCRNLKKGVGNGNY</sequence>